<sequence length="111" mass="12616">GKKTVLDSTGTEGFYREAYVAVLACYLPRSVPFNRKIGINSIRSQPNMRHTETSGRVLRETRVVEDEMFGIENLCWISSRESHILSRKRRFCNIWCSSAHGDAIISVTHGN</sequence>
<name>A0ABQ8B640_BRANA</name>
<evidence type="ECO:0000313" key="1">
    <source>
        <dbReference type="EMBL" id="KAH0900266.1"/>
    </source>
</evidence>
<keyword evidence="2" id="KW-1185">Reference proteome</keyword>
<dbReference type="EMBL" id="JAGKQM010000012">
    <property type="protein sequence ID" value="KAH0900266.1"/>
    <property type="molecule type" value="Genomic_DNA"/>
</dbReference>
<protein>
    <submittedName>
        <fullName evidence="1">Uncharacterized protein</fullName>
    </submittedName>
</protein>
<dbReference type="Proteomes" id="UP000824890">
    <property type="component" value="Unassembled WGS sequence"/>
</dbReference>
<reference evidence="1 2" key="1">
    <citation type="submission" date="2021-05" db="EMBL/GenBank/DDBJ databases">
        <title>Genome Assembly of Synthetic Allotetraploid Brassica napus Reveals Homoeologous Exchanges between Subgenomes.</title>
        <authorList>
            <person name="Davis J.T."/>
        </authorList>
    </citation>
    <scope>NUCLEOTIDE SEQUENCE [LARGE SCALE GENOMIC DNA]</scope>
    <source>
        <strain evidence="2">cv. Da-Ae</strain>
        <tissue evidence="1">Seedling</tissue>
    </source>
</reference>
<comment type="caution">
    <text evidence="1">The sequence shown here is derived from an EMBL/GenBank/DDBJ whole genome shotgun (WGS) entry which is preliminary data.</text>
</comment>
<proteinExistence type="predicted"/>
<accession>A0ABQ8B640</accession>
<evidence type="ECO:0000313" key="2">
    <source>
        <dbReference type="Proteomes" id="UP000824890"/>
    </source>
</evidence>
<feature type="non-terminal residue" evidence="1">
    <location>
        <position position="1"/>
    </location>
</feature>
<gene>
    <name evidence="1" type="ORF">HID58_049834</name>
</gene>
<organism evidence="1 2">
    <name type="scientific">Brassica napus</name>
    <name type="common">Rape</name>
    <dbReference type="NCBI Taxonomy" id="3708"/>
    <lineage>
        <taxon>Eukaryota</taxon>
        <taxon>Viridiplantae</taxon>
        <taxon>Streptophyta</taxon>
        <taxon>Embryophyta</taxon>
        <taxon>Tracheophyta</taxon>
        <taxon>Spermatophyta</taxon>
        <taxon>Magnoliopsida</taxon>
        <taxon>eudicotyledons</taxon>
        <taxon>Gunneridae</taxon>
        <taxon>Pentapetalae</taxon>
        <taxon>rosids</taxon>
        <taxon>malvids</taxon>
        <taxon>Brassicales</taxon>
        <taxon>Brassicaceae</taxon>
        <taxon>Brassiceae</taxon>
        <taxon>Brassica</taxon>
    </lineage>
</organism>